<protein>
    <recommendedName>
        <fullName evidence="1">TIR domain-containing protein</fullName>
    </recommendedName>
</protein>
<keyword evidence="3" id="KW-1185">Reference proteome</keyword>
<dbReference type="InterPro" id="IPR000157">
    <property type="entry name" value="TIR_dom"/>
</dbReference>
<evidence type="ECO:0000313" key="2">
    <source>
        <dbReference type="EMBL" id="BDI03517.1"/>
    </source>
</evidence>
<proteinExistence type="predicted"/>
<dbReference type="InterPro" id="IPR035897">
    <property type="entry name" value="Toll_tir_struct_dom_sf"/>
</dbReference>
<feature type="domain" description="TIR" evidence="1">
    <location>
        <begin position="1"/>
        <end position="152"/>
    </location>
</feature>
<dbReference type="PROSITE" id="PS50104">
    <property type="entry name" value="TIR"/>
    <property type="match status" value="1"/>
</dbReference>
<dbReference type="Pfam" id="PF13676">
    <property type="entry name" value="TIR_2"/>
    <property type="match status" value="1"/>
</dbReference>
<reference evidence="2" key="1">
    <citation type="submission" date="2022-04" db="EMBL/GenBank/DDBJ databases">
        <title>Whole genome sequence of Sphaerotilus sp. FB-5.</title>
        <authorList>
            <person name="Takeda M."/>
            <person name="Narihara S."/>
            <person name="Akimoto M."/>
            <person name="Akimoto R."/>
            <person name="Nishiyashiki S."/>
            <person name="Murakami T."/>
        </authorList>
    </citation>
    <scope>NUCLEOTIDE SEQUENCE</scope>
    <source>
        <strain evidence="2">FB-5</strain>
    </source>
</reference>
<dbReference type="EMBL" id="AP025730">
    <property type="protein sequence ID" value="BDI03517.1"/>
    <property type="molecule type" value="Genomic_DNA"/>
</dbReference>
<evidence type="ECO:0000259" key="1">
    <source>
        <dbReference type="PROSITE" id="PS50104"/>
    </source>
</evidence>
<sequence>MGAIFISYRREDAEGHAGRLFEDLREVFGADSVFMDVVGIEPGVDFRKTIDAKVTSCSVLLALMGRQWLDLKGPDGRRRLDDAGDFVRLETAAALRRDIPVVPVLVQGAKMPSEVQLPDDLKDLAFRNGVELTHARWESDVQLLVAALAKHVQPLSKGGAAPLGLAQLPTPAPAVAAPPAPAPPGAGGQGRTWKIAGGVAAAVLVAAVIAAQSGGEAVVAPDSSGQPAAAASLATYPAVSAITRVVYGDAQGQVLGAFKPSPRAEGVWQETASTSRKVIFEFSEAGRSADEVRLYDRSRDVHIRLDLAGQRVMYAQGQEPEALLYRIVEVQ</sequence>
<evidence type="ECO:0000313" key="3">
    <source>
        <dbReference type="Proteomes" id="UP001057498"/>
    </source>
</evidence>
<organism evidence="2 3">
    <name type="scientific">Sphaerotilus microaerophilus</name>
    <dbReference type="NCBI Taxonomy" id="2914710"/>
    <lineage>
        <taxon>Bacteria</taxon>
        <taxon>Pseudomonadati</taxon>
        <taxon>Pseudomonadota</taxon>
        <taxon>Betaproteobacteria</taxon>
        <taxon>Burkholderiales</taxon>
        <taxon>Sphaerotilaceae</taxon>
        <taxon>Sphaerotilus</taxon>
    </lineage>
</organism>
<dbReference type="RefSeq" id="WP_251971800.1">
    <property type="nucleotide sequence ID" value="NZ_AP025730.1"/>
</dbReference>
<dbReference type="Proteomes" id="UP001057498">
    <property type="component" value="Chromosome"/>
</dbReference>
<gene>
    <name evidence="2" type="ORF">CATMQ487_04870</name>
</gene>
<dbReference type="SUPFAM" id="SSF52200">
    <property type="entry name" value="Toll/Interleukin receptor TIR domain"/>
    <property type="match status" value="1"/>
</dbReference>
<name>A0ABM7YGP6_9BURK</name>
<dbReference type="Gene3D" id="3.40.50.10140">
    <property type="entry name" value="Toll/interleukin-1 receptor homology (TIR) domain"/>
    <property type="match status" value="1"/>
</dbReference>
<accession>A0ABM7YGP6</accession>